<gene>
    <name evidence="2" type="ORF">Raf01_76810</name>
</gene>
<dbReference type="InterPro" id="IPR047640">
    <property type="entry name" value="RpiR-like"/>
</dbReference>
<evidence type="ECO:0000259" key="1">
    <source>
        <dbReference type="PROSITE" id="PS51071"/>
    </source>
</evidence>
<accession>A0A8J3VV32</accession>
<dbReference type="Pfam" id="PF00326">
    <property type="entry name" value="Peptidase_S9"/>
    <property type="match status" value="1"/>
</dbReference>
<dbReference type="GO" id="GO:0008236">
    <property type="term" value="F:serine-type peptidase activity"/>
    <property type="evidence" value="ECO:0007669"/>
    <property type="project" value="InterPro"/>
</dbReference>
<dbReference type="GO" id="GO:0006508">
    <property type="term" value="P:proteolysis"/>
    <property type="evidence" value="ECO:0007669"/>
    <property type="project" value="InterPro"/>
</dbReference>
<dbReference type="GO" id="GO:0003677">
    <property type="term" value="F:DNA binding"/>
    <property type="evidence" value="ECO:0007669"/>
    <property type="project" value="InterPro"/>
</dbReference>
<comment type="caution">
    <text evidence="2">The sequence shown here is derived from an EMBL/GenBank/DDBJ whole genome shotgun (WGS) entry which is preliminary data.</text>
</comment>
<dbReference type="Gene3D" id="3.40.50.10490">
    <property type="entry name" value="Glucose-6-phosphate isomerase like protein, domain 1"/>
    <property type="match status" value="1"/>
</dbReference>
<dbReference type="PROSITE" id="PS51071">
    <property type="entry name" value="HTH_RPIR"/>
    <property type="match status" value="1"/>
</dbReference>
<dbReference type="InterPro" id="IPR000281">
    <property type="entry name" value="HTH_RpiR"/>
</dbReference>
<dbReference type="SUPFAM" id="SSF53474">
    <property type="entry name" value="alpha/beta-Hydrolases"/>
    <property type="match status" value="1"/>
</dbReference>
<keyword evidence="3" id="KW-1185">Reference proteome</keyword>
<dbReference type="InterPro" id="IPR009057">
    <property type="entry name" value="Homeodomain-like_sf"/>
</dbReference>
<dbReference type="Gene3D" id="1.10.10.10">
    <property type="entry name" value="Winged helix-like DNA-binding domain superfamily/Winged helix DNA-binding domain"/>
    <property type="match status" value="1"/>
</dbReference>
<evidence type="ECO:0000313" key="3">
    <source>
        <dbReference type="Proteomes" id="UP000642748"/>
    </source>
</evidence>
<dbReference type="Gene3D" id="3.40.50.1820">
    <property type="entry name" value="alpha/beta hydrolase"/>
    <property type="match status" value="1"/>
</dbReference>
<dbReference type="GO" id="GO:0097367">
    <property type="term" value="F:carbohydrate derivative binding"/>
    <property type="evidence" value="ECO:0007669"/>
    <property type="project" value="InterPro"/>
</dbReference>
<dbReference type="InterPro" id="IPR001375">
    <property type="entry name" value="Peptidase_S9_cat"/>
</dbReference>
<dbReference type="Pfam" id="PF01418">
    <property type="entry name" value="HTH_6"/>
    <property type="match status" value="1"/>
</dbReference>
<sequence>MALLEQPPSPGTRTAALDRVRAALPDLAPAERRVADRLLSDPARAIAMSISEFAELCEVAQPTVSRFCRNVGFPGYPALRLGVANDFAADGHQARESAPDTLSPLADRLRTDASMPNAARQLRLARWVEIWPAPELAGAGAVLAAGLAELSVPAACSAVPNHWPRRARGMPTGSVVVLLAYGNAEFGASAGLAAAREAGAQVVYLAAAPSRQLLKEADVTVPLPEGPSAELVGLLLADAMVEAVRQASNLAGPPGPVSPWRPWAQVQTLFLPYSPDPIPALHLRAPQSVRRDTLVVFYNGFRGNKEQALPPGVTGNRVSPNIVAALLNAGHDVLVPDAPGHGDRKRAWQDVAELHQASMAGQGPDLLKIARAESKAIVDAAFSLGLVASKDRLAVVGQSWGGMQTLFKLACDPRPACGAAIMPVCDVTQMSEFADLGDAARVATSGPSAKLAPQLAGRPLLVIAGAEDTITTPGHIADFVEALRPAYAASGASQHLRHVVLEDVGHEFDPRQVDAVLEWLDQYLAAA</sequence>
<dbReference type="SUPFAM" id="SSF46689">
    <property type="entry name" value="Homeodomain-like"/>
    <property type="match status" value="1"/>
</dbReference>
<dbReference type="Proteomes" id="UP000642748">
    <property type="component" value="Unassembled WGS sequence"/>
</dbReference>
<dbReference type="PANTHER" id="PTHR30514">
    <property type="entry name" value="GLUCOKINASE"/>
    <property type="match status" value="1"/>
</dbReference>
<evidence type="ECO:0000313" key="2">
    <source>
        <dbReference type="EMBL" id="GIH19509.1"/>
    </source>
</evidence>
<dbReference type="PANTHER" id="PTHR30514:SF1">
    <property type="entry name" value="HTH-TYPE TRANSCRIPTIONAL REGULATOR HEXR-RELATED"/>
    <property type="match status" value="1"/>
</dbReference>
<dbReference type="RefSeq" id="WP_203922962.1">
    <property type="nucleotide sequence ID" value="NZ_BONZ01000081.1"/>
</dbReference>
<proteinExistence type="predicted"/>
<dbReference type="InterPro" id="IPR036388">
    <property type="entry name" value="WH-like_DNA-bd_sf"/>
</dbReference>
<organism evidence="2 3">
    <name type="scientific">Rugosimonospora africana</name>
    <dbReference type="NCBI Taxonomy" id="556532"/>
    <lineage>
        <taxon>Bacteria</taxon>
        <taxon>Bacillati</taxon>
        <taxon>Actinomycetota</taxon>
        <taxon>Actinomycetes</taxon>
        <taxon>Micromonosporales</taxon>
        <taxon>Micromonosporaceae</taxon>
        <taxon>Rugosimonospora</taxon>
    </lineage>
</organism>
<dbReference type="GO" id="GO:0003700">
    <property type="term" value="F:DNA-binding transcription factor activity"/>
    <property type="evidence" value="ECO:0007669"/>
    <property type="project" value="InterPro"/>
</dbReference>
<feature type="domain" description="HTH rpiR-type" evidence="1">
    <location>
        <begin position="14"/>
        <end position="90"/>
    </location>
</feature>
<protein>
    <recommendedName>
        <fullName evidence="1">HTH rpiR-type domain-containing protein</fullName>
    </recommendedName>
</protein>
<dbReference type="AlphaFoldDB" id="A0A8J3VV32"/>
<reference evidence="2" key="1">
    <citation type="submission" date="2021-01" db="EMBL/GenBank/DDBJ databases">
        <title>Whole genome shotgun sequence of Rugosimonospora africana NBRC 104875.</title>
        <authorList>
            <person name="Komaki H."/>
            <person name="Tamura T."/>
        </authorList>
    </citation>
    <scope>NUCLEOTIDE SEQUENCE</scope>
    <source>
        <strain evidence="2">NBRC 104875</strain>
    </source>
</reference>
<dbReference type="InterPro" id="IPR029058">
    <property type="entry name" value="AB_hydrolase_fold"/>
</dbReference>
<name>A0A8J3VV32_9ACTN</name>
<dbReference type="EMBL" id="BONZ01000081">
    <property type="protein sequence ID" value="GIH19509.1"/>
    <property type="molecule type" value="Genomic_DNA"/>
</dbReference>